<evidence type="ECO:0000313" key="2">
    <source>
        <dbReference type="EMBL" id="CAB5066324.1"/>
    </source>
</evidence>
<accession>A0A6J7UIJ7</accession>
<evidence type="ECO:0000313" key="1">
    <source>
        <dbReference type="EMBL" id="CAB4814523.1"/>
    </source>
</evidence>
<dbReference type="EMBL" id="CAFAAQ010000137">
    <property type="protein sequence ID" value="CAB4814523.1"/>
    <property type="molecule type" value="Genomic_DNA"/>
</dbReference>
<gene>
    <name evidence="1" type="ORF">UFOPK3046_01360</name>
    <name evidence="2" type="ORF">UFOPK4354_00936</name>
</gene>
<dbReference type="EMBL" id="CAFBQW010000090">
    <property type="protein sequence ID" value="CAB5066324.1"/>
    <property type="molecule type" value="Genomic_DNA"/>
</dbReference>
<name>A0A6J7UIJ7_9ZZZZ</name>
<sequence length="88" mass="9881">MALSGLEGDRTWLGPAVPTELELFVWISQTPLREELRDDERSGTALIYELGSVRSSRRRNGDSSAVGRNDLFERAVSRAVWLFINDTA</sequence>
<dbReference type="AlphaFoldDB" id="A0A6J7UIJ7"/>
<organism evidence="2">
    <name type="scientific">freshwater metagenome</name>
    <dbReference type="NCBI Taxonomy" id="449393"/>
    <lineage>
        <taxon>unclassified sequences</taxon>
        <taxon>metagenomes</taxon>
        <taxon>ecological metagenomes</taxon>
    </lineage>
</organism>
<protein>
    <submittedName>
        <fullName evidence="2">Unannotated protein</fullName>
    </submittedName>
</protein>
<proteinExistence type="predicted"/>
<reference evidence="2" key="1">
    <citation type="submission" date="2020-05" db="EMBL/GenBank/DDBJ databases">
        <authorList>
            <person name="Chiriac C."/>
            <person name="Salcher M."/>
            <person name="Ghai R."/>
            <person name="Kavagutti S V."/>
        </authorList>
    </citation>
    <scope>NUCLEOTIDE SEQUENCE</scope>
</reference>